<reference evidence="2" key="2">
    <citation type="submission" date="2020-11" db="EMBL/GenBank/DDBJ databases">
        <authorList>
            <person name="McCartney M.A."/>
            <person name="Auch B."/>
            <person name="Kono T."/>
            <person name="Mallez S."/>
            <person name="Becker A."/>
            <person name="Gohl D.M."/>
            <person name="Silverstein K.A.T."/>
            <person name="Koren S."/>
            <person name="Bechman K.B."/>
            <person name="Herman A."/>
            <person name="Abrahante J.E."/>
            <person name="Garbe J."/>
        </authorList>
    </citation>
    <scope>NUCLEOTIDE SEQUENCE</scope>
    <source>
        <strain evidence="2">Duluth1</strain>
        <tissue evidence="2">Whole animal</tissue>
    </source>
</reference>
<dbReference type="AlphaFoldDB" id="A0A9D4DJ87"/>
<name>A0A9D4DJ87_DREPO</name>
<accession>A0A9D4DJ87</accession>
<protein>
    <submittedName>
        <fullName evidence="2">Uncharacterized protein</fullName>
    </submittedName>
</protein>
<evidence type="ECO:0000313" key="2">
    <source>
        <dbReference type="EMBL" id="KAH3750186.1"/>
    </source>
</evidence>
<dbReference type="EMBL" id="JAIWYP010000146">
    <property type="protein sequence ID" value="KAH3689135.1"/>
    <property type="molecule type" value="Genomic_DNA"/>
</dbReference>
<sequence length="50" mass="5385">MKCPDGIHVTAQGQVLVCGRYSRTVLQLDGEGRKKLATLATICDGLSRPQ</sequence>
<evidence type="ECO:0000313" key="1">
    <source>
        <dbReference type="EMBL" id="KAH3689135.1"/>
    </source>
</evidence>
<keyword evidence="3" id="KW-1185">Reference proteome</keyword>
<proteinExistence type="predicted"/>
<dbReference type="EMBL" id="JAIWYP010000010">
    <property type="protein sequence ID" value="KAH3750186.1"/>
    <property type="molecule type" value="Genomic_DNA"/>
</dbReference>
<dbReference type="Proteomes" id="UP000828390">
    <property type="component" value="Unassembled WGS sequence"/>
</dbReference>
<evidence type="ECO:0000313" key="3">
    <source>
        <dbReference type="Proteomes" id="UP000828390"/>
    </source>
</evidence>
<organism evidence="2 3">
    <name type="scientific">Dreissena polymorpha</name>
    <name type="common">Zebra mussel</name>
    <name type="synonym">Mytilus polymorpha</name>
    <dbReference type="NCBI Taxonomy" id="45954"/>
    <lineage>
        <taxon>Eukaryota</taxon>
        <taxon>Metazoa</taxon>
        <taxon>Spiralia</taxon>
        <taxon>Lophotrochozoa</taxon>
        <taxon>Mollusca</taxon>
        <taxon>Bivalvia</taxon>
        <taxon>Autobranchia</taxon>
        <taxon>Heteroconchia</taxon>
        <taxon>Euheterodonta</taxon>
        <taxon>Imparidentia</taxon>
        <taxon>Neoheterodontei</taxon>
        <taxon>Myida</taxon>
        <taxon>Dreissenoidea</taxon>
        <taxon>Dreissenidae</taxon>
        <taxon>Dreissena</taxon>
    </lineage>
</organism>
<reference evidence="2" key="1">
    <citation type="journal article" date="2019" name="bioRxiv">
        <title>The Genome of the Zebra Mussel, Dreissena polymorpha: A Resource for Invasive Species Research.</title>
        <authorList>
            <person name="McCartney M.A."/>
            <person name="Auch B."/>
            <person name="Kono T."/>
            <person name="Mallez S."/>
            <person name="Zhang Y."/>
            <person name="Obille A."/>
            <person name="Becker A."/>
            <person name="Abrahante J.E."/>
            <person name="Garbe J."/>
            <person name="Badalamenti J.P."/>
            <person name="Herman A."/>
            <person name="Mangelson H."/>
            <person name="Liachko I."/>
            <person name="Sullivan S."/>
            <person name="Sone E.D."/>
            <person name="Koren S."/>
            <person name="Silverstein K.A.T."/>
            <person name="Beckman K.B."/>
            <person name="Gohl D.M."/>
        </authorList>
    </citation>
    <scope>NUCLEOTIDE SEQUENCE</scope>
    <source>
        <strain evidence="2">Duluth1</strain>
        <tissue evidence="2">Whole animal</tissue>
    </source>
</reference>
<comment type="caution">
    <text evidence="2">The sequence shown here is derived from an EMBL/GenBank/DDBJ whole genome shotgun (WGS) entry which is preliminary data.</text>
</comment>
<gene>
    <name evidence="2" type="ORF">DPMN_184705</name>
    <name evidence="1" type="ORF">DPMN_190875</name>
</gene>